<dbReference type="GO" id="GO:0016874">
    <property type="term" value="F:ligase activity"/>
    <property type="evidence" value="ECO:0007669"/>
    <property type="project" value="UniProtKB-KW"/>
</dbReference>
<feature type="domain" description="AMP-binding enzyme C-terminal" evidence="7">
    <location>
        <begin position="480"/>
        <end position="587"/>
    </location>
</feature>
<evidence type="ECO:0000256" key="4">
    <source>
        <dbReference type="ARBA" id="ARBA00023098"/>
    </source>
</evidence>
<evidence type="ECO:0000259" key="7">
    <source>
        <dbReference type="Pfam" id="PF23024"/>
    </source>
</evidence>
<accession>H6RAM2</accession>
<name>H6RAM2_NOCCG</name>
<dbReference type="InterPro" id="IPR025110">
    <property type="entry name" value="AMP-bd_C"/>
</dbReference>
<keyword evidence="4" id="KW-0443">Lipid metabolism</keyword>
<dbReference type="EMBL" id="FO082843">
    <property type="protein sequence ID" value="CCF66233.1"/>
    <property type="molecule type" value="Genomic_DNA"/>
</dbReference>
<feature type="region of interest" description="Disordered" evidence="5">
    <location>
        <begin position="139"/>
        <end position="188"/>
    </location>
</feature>
<dbReference type="FunFam" id="3.40.50.12780:FF:000013">
    <property type="entry name" value="Long-chain-fatty-acid--AMP ligase FadD32"/>
    <property type="match status" value="1"/>
</dbReference>
<dbReference type="InterPro" id="IPR040097">
    <property type="entry name" value="FAAL/FAAC"/>
</dbReference>
<dbReference type="Pfam" id="PF23024">
    <property type="entry name" value="AMP-dom_DIP2-like"/>
    <property type="match status" value="1"/>
</dbReference>
<evidence type="ECO:0000256" key="3">
    <source>
        <dbReference type="ARBA" id="ARBA00022832"/>
    </source>
</evidence>
<dbReference type="Gene3D" id="3.30.300.30">
    <property type="match status" value="1"/>
</dbReference>
<keyword evidence="9" id="KW-1185">Reference proteome</keyword>
<dbReference type="Gene3D" id="3.40.50.12780">
    <property type="entry name" value="N-terminal domain of ligase-like"/>
    <property type="match status" value="1"/>
</dbReference>
<evidence type="ECO:0000259" key="6">
    <source>
        <dbReference type="Pfam" id="PF00501"/>
    </source>
</evidence>
<dbReference type="HOGENOM" id="CLU_000022_23_7_11"/>
<comment type="similarity">
    <text evidence="1">Belongs to the ATP-dependent AMP-binding enzyme family.</text>
</comment>
<dbReference type="KEGG" id="ncy:NOCYR_5486"/>
<dbReference type="InterPro" id="IPR042099">
    <property type="entry name" value="ANL_N_sf"/>
</dbReference>
<dbReference type="GO" id="GO:0005886">
    <property type="term" value="C:plasma membrane"/>
    <property type="evidence" value="ECO:0007669"/>
    <property type="project" value="TreeGrafter"/>
</dbReference>
<dbReference type="InterPro" id="IPR045851">
    <property type="entry name" value="AMP-bd_C_sf"/>
</dbReference>
<evidence type="ECO:0000256" key="5">
    <source>
        <dbReference type="SAM" id="MobiDB-lite"/>
    </source>
</evidence>
<proteinExistence type="inferred from homology"/>
<reference evidence="8 9" key="1">
    <citation type="journal article" date="2012" name="J. Bacteriol.">
        <title>Genome sequence of the human- and animal-pathogenic strain Nocardia cyriacigeorgica GUH-2.</title>
        <authorList>
            <person name="Zoropogui A."/>
            <person name="Pujic P."/>
            <person name="Normand P."/>
            <person name="Barbe V."/>
            <person name="Beaman B."/>
            <person name="Beaman L."/>
            <person name="Boiron P."/>
            <person name="Colinon C."/>
            <person name="Deredjian A."/>
            <person name="Graindorge A."/>
            <person name="Mangenot S."/>
            <person name="Nazaret S."/>
            <person name="Neto M."/>
            <person name="Petit S."/>
            <person name="Roche D."/>
            <person name="Vallenet D."/>
            <person name="Rodriguez-Nava V."/>
            <person name="Richard Y."/>
            <person name="Cournoyer B."/>
            <person name="Blaha D."/>
        </authorList>
    </citation>
    <scope>NUCLEOTIDE SEQUENCE [LARGE SCALE GENOMIC DNA]</scope>
    <source>
        <strain evidence="8 9">GUH-2</strain>
    </source>
</reference>
<keyword evidence="2" id="KW-0436">Ligase</keyword>
<dbReference type="AlphaFoldDB" id="H6RAM2"/>
<dbReference type="GO" id="GO:0071766">
    <property type="term" value="P:Actinobacterium-type cell wall biogenesis"/>
    <property type="evidence" value="ECO:0007669"/>
    <property type="project" value="UniProtKB-ARBA"/>
</dbReference>
<dbReference type="PANTHER" id="PTHR22754:SF32">
    <property type="entry name" value="DISCO-INTERACTING PROTEIN 2"/>
    <property type="match status" value="1"/>
</dbReference>
<dbReference type="CDD" id="cd05931">
    <property type="entry name" value="FAAL"/>
    <property type="match status" value="1"/>
</dbReference>
<keyword evidence="3" id="KW-0276">Fatty acid metabolism</keyword>
<evidence type="ECO:0000256" key="2">
    <source>
        <dbReference type="ARBA" id="ARBA00022598"/>
    </source>
</evidence>
<dbReference type="PANTHER" id="PTHR22754">
    <property type="entry name" value="DISCO-INTERACTING PROTEIN 2 DIP2 -RELATED"/>
    <property type="match status" value="1"/>
</dbReference>
<dbReference type="GO" id="GO:0006633">
    <property type="term" value="P:fatty acid biosynthetic process"/>
    <property type="evidence" value="ECO:0007669"/>
    <property type="project" value="TreeGrafter"/>
</dbReference>
<feature type="domain" description="AMP-dependent synthetase/ligase" evidence="6">
    <location>
        <begin position="13"/>
        <end position="437"/>
    </location>
</feature>
<dbReference type="STRING" id="1127134.NOCYR_5486"/>
<dbReference type="Pfam" id="PF00501">
    <property type="entry name" value="AMP-binding"/>
    <property type="match status" value="1"/>
</dbReference>
<dbReference type="SUPFAM" id="SSF56801">
    <property type="entry name" value="Acetyl-CoA synthetase-like"/>
    <property type="match status" value="1"/>
</dbReference>
<dbReference type="InterPro" id="IPR000873">
    <property type="entry name" value="AMP-dep_synth/lig_dom"/>
</dbReference>
<protein>
    <submittedName>
        <fullName evidence="8">Putative non-ribosomal peptide synthetase NRPS5-4-3</fullName>
    </submittedName>
</protein>
<sequence>MTPMPDLLHERVARHARERPGATAFIELRYRGTSCHPVPISFAELFDGARHYARILLDISASGDRVAILCPHESSYPIAFLACLYAGRVAVPLFPSSRPSDQERIDAVLADARPALALIGAGDHRTAVAVETVPTLEIGSGPIDGTPGGAHGVDQVSVEGGRPRGQARGRDPRSRYRRPPSPEFPQIRAEETAYLQYTSGSTRTPAGVEITHANLAAALDQLQNALPTTTQAPIVSWLPFFHDMGLVFGLALPLHSGVPAVTMAPGEFAKRPARWLRACADYRAGATASPNFGFSLAVSHATPQERAGLDLSGLQTILNGAEPIRAATLTEFTETYAAHGFRHRAHTPGFGLAEATLPVTIAAHDAEPVTQVFDRAALGAGHAVLGSDERDGMRLVGCGVPVGQQVTIVDPDSGVELGPGVVGEIWVAGPNVCGGYFENPAESARTFGHTLPGSDAAWLRTGDLGFRFDGQLYLAGRRKDLIVVDGRNHYPADIEATVAACAPELRAGRIAAFGHDDGVRERLVLAAELSTPGIEAVEVSRRIRAAVTAFHDIAPMDVVLTARGRLPLTSSGKIRRAACRERYAAGTL</sequence>
<gene>
    <name evidence="8" type="ordered locus">NOCYR_5486</name>
</gene>
<evidence type="ECO:0000313" key="8">
    <source>
        <dbReference type="EMBL" id="CCF66233.1"/>
    </source>
</evidence>
<organism evidence="8 9">
    <name type="scientific">Nocardia cyriacigeorgica (strain GUH-2)</name>
    <dbReference type="NCBI Taxonomy" id="1127134"/>
    <lineage>
        <taxon>Bacteria</taxon>
        <taxon>Bacillati</taxon>
        <taxon>Actinomycetota</taxon>
        <taxon>Actinomycetes</taxon>
        <taxon>Mycobacteriales</taxon>
        <taxon>Nocardiaceae</taxon>
        <taxon>Nocardia</taxon>
    </lineage>
</organism>
<evidence type="ECO:0000313" key="9">
    <source>
        <dbReference type="Proteomes" id="UP000008190"/>
    </source>
</evidence>
<dbReference type="GO" id="GO:0070566">
    <property type="term" value="F:adenylyltransferase activity"/>
    <property type="evidence" value="ECO:0007669"/>
    <property type="project" value="TreeGrafter"/>
</dbReference>
<dbReference type="Proteomes" id="UP000008190">
    <property type="component" value="Chromosome"/>
</dbReference>
<evidence type="ECO:0000256" key="1">
    <source>
        <dbReference type="ARBA" id="ARBA00006432"/>
    </source>
</evidence>
<dbReference type="eggNOG" id="COG0318">
    <property type="taxonomic scope" value="Bacteria"/>
</dbReference>